<reference evidence="8" key="1">
    <citation type="submission" date="2016-11" db="EMBL/GenBank/DDBJ databases">
        <authorList>
            <person name="Varghese N."/>
            <person name="Submissions S."/>
        </authorList>
    </citation>
    <scope>NUCLEOTIDE SEQUENCE [LARGE SCALE GENOMIC DNA]</scope>
    <source>
        <strain evidence="8">DSM 16785</strain>
    </source>
</reference>
<dbReference type="GO" id="GO:0051537">
    <property type="term" value="F:2 iron, 2 sulfur cluster binding"/>
    <property type="evidence" value="ECO:0007669"/>
    <property type="project" value="UniProtKB-KW"/>
</dbReference>
<dbReference type="PANTHER" id="PTHR43342">
    <property type="entry name" value="NADH-QUINONE OXIDOREDUCTASE, E SUBUNIT"/>
    <property type="match status" value="1"/>
</dbReference>
<evidence type="ECO:0000256" key="6">
    <source>
        <dbReference type="ARBA" id="ARBA00034078"/>
    </source>
</evidence>
<comment type="caution">
    <text evidence="8">The sequence shown here is derived from an EMBL/GenBank/DDBJ whole genome shotgun (WGS) entry which is preliminary data.</text>
</comment>
<dbReference type="InterPro" id="IPR041921">
    <property type="entry name" value="NuoE_N"/>
</dbReference>
<dbReference type="Gene3D" id="3.40.30.10">
    <property type="entry name" value="Glutaredoxin"/>
    <property type="match status" value="1"/>
</dbReference>
<dbReference type="PROSITE" id="PS01099">
    <property type="entry name" value="COMPLEX1_24K"/>
    <property type="match status" value="1"/>
</dbReference>
<comment type="cofactor">
    <cofactor evidence="6">
        <name>[2Fe-2S] cluster</name>
        <dbReference type="ChEBI" id="CHEBI:190135"/>
    </cofactor>
</comment>
<dbReference type="InterPro" id="IPR028431">
    <property type="entry name" value="NADP_DH_HndA-like"/>
</dbReference>
<keyword evidence="2 7" id="KW-0001">2Fe-2S</keyword>
<keyword evidence="5 7" id="KW-0411">Iron-sulfur</keyword>
<evidence type="ECO:0000313" key="9">
    <source>
        <dbReference type="Proteomes" id="UP000184334"/>
    </source>
</evidence>
<accession>A0A1M4T2V3</accession>
<proteinExistence type="inferred from homology"/>
<dbReference type="SUPFAM" id="SSF52833">
    <property type="entry name" value="Thioredoxin-like"/>
    <property type="match status" value="1"/>
</dbReference>
<dbReference type="CDD" id="cd03064">
    <property type="entry name" value="TRX_Fd_NuoE"/>
    <property type="match status" value="1"/>
</dbReference>
<keyword evidence="4 7" id="KW-0408">Iron</keyword>
<dbReference type="InterPro" id="IPR002023">
    <property type="entry name" value="NuoE-like"/>
</dbReference>
<dbReference type="NCBIfam" id="NF005722">
    <property type="entry name" value="PRK07539.1-2"/>
    <property type="match status" value="1"/>
</dbReference>
<evidence type="ECO:0000256" key="2">
    <source>
        <dbReference type="ARBA" id="ARBA00022714"/>
    </source>
</evidence>
<dbReference type="PIRSF" id="PIRSF000216">
    <property type="entry name" value="NADH_DH_24kDa"/>
    <property type="match status" value="1"/>
</dbReference>
<evidence type="ECO:0000256" key="3">
    <source>
        <dbReference type="ARBA" id="ARBA00022723"/>
    </source>
</evidence>
<name>A0A1M4T2V3_MARH1</name>
<dbReference type="Pfam" id="PF01257">
    <property type="entry name" value="2Fe-2S_thioredx"/>
    <property type="match status" value="1"/>
</dbReference>
<dbReference type="GO" id="GO:0016491">
    <property type="term" value="F:oxidoreductase activity"/>
    <property type="evidence" value="ECO:0007669"/>
    <property type="project" value="InterPro"/>
</dbReference>
<comment type="similarity">
    <text evidence="1">Belongs to the complex I 24 kDa subunit family.</text>
</comment>
<evidence type="ECO:0000256" key="4">
    <source>
        <dbReference type="ARBA" id="ARBA00023004"/>
    </source>
</evidence>
<comment type="cofactor">
    <cofactor evidence="7">
        <name>[2Fe-2S] cluster</name>
        <dbReference type="ChEBI" id="CHEBI:190135"/>
    </cofactor>
    <text evidence="7">Binds 1 [2Fe-2S] cluster.</text>
</comment>
<organism evidence="8 9">
    <name type="scientific">Marinitoga hydrogenitolerans (strain DSM 16785 / JCM 12826 / AT1271)</name>
    <dbReference type="NCBI Taxonomy" id="1122195"/>
    <lineage>
        <taxon>Bacteria</taxon>
        <taxon>Thermotogati</taxon>
        <taxon>Thermotogota</taxon>
        <taxon>Thermotogae</taxon>
        <taxon>Petrotogales</taxon>
        <taxon>Petrotogaceae</taxon>
        <taxon>Marinitoga</taxon>
    </lineage>
</organism>
<dbReference type="AlphaFoldDB" id="A0A1M4T2V3"/>
<evidence type="ECO:0000256" key="5">
    <source>
        <dbReference type="ARBA" id="ARBA00023014"/>
    </source>
</evidence>
<dbReference type="InterPro" id="IPR036249">
    <property type="entry name" value="Thioredoxin-like_sf"/>
</dbReference>
<keyword evidence="9" id="KW-1185">Reference proteome</keyword>
<dbReference type="PANTHER" id="PTHR43342:SF1">
    <property type="entry name" value="BIFURCATING [FEFE] HYDROGENASE GAMMA SUBUNIT"/>
    <property type="match status" value="1"/>
</dbReference>
<dbReference type="Proteomes" id="UP000184334">
    <property type="component" value="Unassembled WGS sequence"/>
</dbReference>
<protein>
    <submittedName>
        <fullName evidence="8">NADH-quinone oxidoreductase subunit E</fullName>
    </submittedName>
</protein>
<dbReference type="Gene3D" id="1.10.10.1590">
    <property type="entry name" value="NADH-quinone oxidoreductase subunit E"/>
    <property type="match status" value="1"/>
</dbReference>
<dbReference type="OrthoDB" id="9807941at2"/>
<dbReference type="GO" id="GO:0046872">
    <property type="term" value="F:metal ion binding"/>
    <property type="evidence" value="ECO:0007669"/>
    <property type="project" value="UniProtKB-KW"/>
</dbReference>
<evidence type="ECO:0000256" key="1">
    <source>
        <dbReference type="ARBA" id="ARBA00010643"/>
    </source>
</evidence>
<sequence>MEKFYEKTLLEELHDIQDTYGYIPEEQIIRIAKARNMPKSQLYGVISFYSMLHVKPRGRYIIRICDSLSCHLNNAEDVVETIKEFLGIESGETTPDKKFTFEVVECLGHCGEGPVMLVNNKVYTKLTPQQAILILKECI</sequence>
<dbReference type="InterPro" id="IPR042128">
    <property type="entry name" value="NuoE_dom"/>
</dbReference>
<feature type="binding site" evidence="7">
    <location>
        <position position="106"/>
    </location>
    <ligand>
        <name>[2Fe-2S] cluster</name>
        <dbReference type="ChEBI" id="CHEBI:190135"/>
    </ligand>
</feature>
<feature type="binding site" evidence="7">
    <location>
        <position position="110"/>
    </location>
    <ligand>
        <name>[2Fe-2S] cluster</name>
        <dbReference type="ChEBI" id="CHEBI:190135"/>
    </ligand>
</feature>
<dbReference type="EMBL" id="FQUI01000003">
    <property type="protein sequence ID" value="SHE38779.1"/>
    <property type="molecule type" value="Genomic_DNA"/>
</dbReference>
<gene>
    <name evidence="8" type="ORF">SAMN02745164_00350</name>
</gene>
<evidence type="ECO:0000313" key="8">
    <source>
        <dbReference type="EMBL" id="SHE38779.1"/>
    </source>
</evidence>
<dbReference type="STRING" id="1122195.SAMN02745164_00350"/>
<feature type="binding site" evidence="7">
    <location>
        <position position="65"/>
    </location>
    <ligand>
        <name>[2Fe-2S] cluster</name>
        <dbReference type="ChEBI" id="CHEBI:190135"/>
    </ligand>
</feature>
<evidence type="ECO:0000256" key="7">
    <source>
        <dbReference type="PIRSR" id="PIRSR000216-1"/>
    </source>
</evidence>
<feature type="binding site" evidence="7">
    <location>
        <position position="70"/>
    </location>
    <ligand>
        <name>[2Fe-2S] cluster</name>
        <dbReference type="ChEBI" id="CHEBI:190135"/>
    </ligand>
</feature>
<keyword evidence="3 7" id="KW-0479">Metal-binding</keyword>